<dbReference type="InterPro" id="IPR036873">
    <property type="entry name" value="Rhodanese-like_dom_sf"/>
</dbReference>
<dbReference type="EMBL" id="JALXSQ010000019">
    <property type="protein sequence ID" value="MCT2042887.1"/>
    <property type="molecule type" value="Genomic_DNA"/>
</dbReference>
<keyword evidence="1" id="KW-0560">Oxidoreductase</keyword>
<evidence type="ECO:0000259" key="2">
    <source>
        <dbReference type="PROSITE" id="PS50206"/>
    </source>
</evidence>
<dbReference type="NCBIfam" id="NF001134">
    <property type="entry name" value="PRK00142.1-2"/>
    <property type="match status" value="1"/>
</dbReference>
<dbReference type="CDD" id="cd01518">
    <property type="entry name" value="RHOD_YceA"/>
    <property type="match status" value="1"/>
</dbReference>
<proteinExistence type="inferred from homology"/>
<dbReference type="Gene3D" id="3.40.250.10">
    <property type="entry name" value="Rhodanese-like domain"/>
    <property type="match status" value="1"/>
</dbReference>
<dbReference type="PROSITE" id="PS50206">
    <property type="entry name" value="RHODANESE_3"/>
    <property type="match status" value="1"/>
</dbReference>
<sequence length="303" mass="33888">MPQPAKILLYYVFTPIADPQAMMLWQRELCERHQLRGRIIISKHGINGTVGGSLEACKAYVRRFKDYAPFKGVDMKWSEGTGLDEAGYSLDFPRLSVKARDEIVAFGAPDELEVNEHGVVGGGTHLKPDELHQLLETKPDAVFFDGRNAIEAEVGRFRGAIVPDTSTTHDFIRELESGKYDELKDKPVVTYCTGGVRCEVLSALMTKRGFNEVYQLDGGIVRYGERYGNSGLWEGALTVFDGREEVTFGNDVKVLAHCHFCDEATTRLQNCSEPSCRERLITCESCGEDLDRVRCEEHALVEA</sequence>
<organism evidence="3 4">
    <name type="scientific">Pseudoclavibacter albus</name>
    <dbReference type="NCBI Taxonomy" id="272241"/>
    <lineage>
        <taxon>Bacteria</taxon>
        <taxon>Bacillati</taxon>
        <taxon>Actinomycetota</taxon>
        <taxon>Actinomycetes</taxon>
        <taxon>Micrococcales</taxon>
        <taxon>Microbacteriaceae</taxon>
        <taxon>Pseudoclavibacter</taxon>
    </lineage>
</organism>
<name>A0ABT2HX38_9MICO</name>
<dbReference type="EC" id="1.14.-.-" evidence="1"/>
<gene>
    <name evidence="1" type="primary">trhO</name>
    <name evidence="3" type="ORF">M3D15_06030</name>
</gene>
<feature type="domain" description="Rhodanese" evidence="2">
    <location>
        <begin position="137"/>
        <end position="232"/>
    </location>
</feature>
<dbReference type="HAMAP" id="MF_00469">
    <property type="entry name" value="TrhO"/>
    <property type="match status" value="1"/>
</dbReference>
<evidence type="ECO:0000313" key="4">
    <source>
        <dbReference type="Proteomes" id="UP001525379"/>
    </source>
</evidence>
<comment type="similarity">
    <text evidence="1">Belongs to the TrhO family.</text>
</comment>
<dbReference type="PANTHER" id="PTHR43268:SF6">
    <property type="entry name" value="THIOSULFATE SULFURTRANSFERASE_RHODANESE-LIKE DOMAIN-CONTAINING PROTEIN 2"/>
    <property type="match status" value="1"/>
</dbReference>
<dbReference type="SMART" id="SM00450">
    <property type="entry name" value="RHOD"/>
    <property type="match status" value="1"/>
</dbReference>
<comment type="function">
    <text evidence="1">Catalyzes oxygen-dependent 5-hydroxyuridine (ho5U) modification at position 34 in tRNAs.</text>
</comment>
<dbReference type="RefSeq" id="WP_206394140.1">
    <property type="nucleotide sequence ID" value="NZ_JAFDPW010000001.1"/>
</dbReference>
<dbReference type="InterPro" id="IPR020936">
    <property type="entry name" value="TrhO"/>
</dbReference>
<dbReference type="Pfam" id="PF17773">
    <property type="entry name" value="UPF0176_N"/>
    <property type="match status" value="1"/>
</dbReference>
<accession>A0ABT2HX38</accession>
<comment type="caution">
    <text evidence="3">The sequence shown here is derived from an EMBL/GenBank/DDBJ whole genome shotgun (WGS) entry which is preliminary data.</text>
</comment>
<dbReference type="InterPro" id="IPR001763">
    <property type="entry name" value="Rhodanese-like_dom"/>
</dbReference>
<dbReference type="PANTHER" id="PTHR43268">
    <property type="entry name" value="THIOSULFATE SULFURTRANSFERASE/RHODANESE-LIKE DOMAIN-CONTAINING PROTEIN 2"/>
    <property type="match status" value="1"/>
</dbReference>
<comment type="catalytic activity">
    <reaction evidence="1">
        <text>uridine(34) in tRNA + AH2 + O2 = 5-hydroxyuridine(34) in tRNA + A + H2O</text>
        <dbReference type="Rhea" id="RHEA:64224"/>
        <dbReference type="Rhea" id="RHEA-COMP:11727"/>
        <dbReference type="Rhea" id="RHEA-COMP:13381"/>
        <dbReference type="ChEBI" id="CHEBI:13193"/>
        <dbReference type="ChEBI" id="CHEBI:15377"/>
        <dbReference type="ChEBI" id="CHEBI:15379"/>
        <dbReference type="ChEBI" id="CHEBI:17499"/>
        <dbReference type="ChEBI" id="CHEBI:65315"/>
        <dbReference type="ChEBI" id="CHEBI:136877"/>
    </reaction>
</comment>
<reference evidence="3 4" key="1">
    <citation type="submission" date="2022-04" db="EMBL/GenBank/DDBJ databases">
        <title>Human microbiome associated bacterial genomes.</title>
        <authorList>
            <person name="Sandstrom S."/>
            <person name="Salamzade R."/>
            <person name="Kalan L.R."/>
        </authorList>
    </citation>
    <scope>NUCLEOTIDE SEQUENCE [LARGE SCALE GENOMIC DNA]</scope>
    <source>
        <strain evidence="4">p3-SID1799</strain>
    </source>
</reference>
<evidence type="ECO:0000313" key="3">
    <source>
        <dbReference type="EMBL" id="MCT2042887.1"/>
    </source>
</evidence>
<dbReference type="Gene3D" id="3.30.70.100">
    <property type="match status" value="1"/>
</dbReference>
<dbReference type="SUPFAM" id="SSF52821">
    <property type="entry name" value="Rhodanese/Cell cycle control phosphatase"/>
    <property type="match status" value="1"/>
</dbReference>
<protein>
    <recommendedName>
        <fullName evidence="1">tRNA uridine(34) hydroxylase</fullName>
        <ecNumber evidence="1">1.14.-.-</ecNumber>
    </recommendedName>
    <alternativeName>
        <fullName evidence="1">tRNA hydroxylation protein O</fullName>
    </alternativeName>
</protein>
<dbReference type="Proteomes" id="UP001525379">
    <property type="component" value="Unassembled WGS sequence"/>
</dbReference>
<dbReference type="Pfam" id="PF12368">
    <property type="entry name" value="Rhodanese_C"/>
    <property type="match status" value="1"/>
</dbReference>
<dbReference type="InterPro" id="IPR040503">
    <property type="entry name" value="TRHO_N"/>
</dbReference>
<keyword evidence="4" id="KW-1185">Reference proteome</keyword>
<evidence type="ECO:0000256" key="1">
    <source>
        <dbReference type="HAMAP-Rule" id="MF_00469"/>
    </source>
</evidence>
<dbReference type="Pfam" id="PF00581">
    <property type="entry name" value="Rhodanese"/>
    <property type="match status" value="1"/>
</dbReference>
<dbReference type="InterPro" id="IPR022111">
    <property type="entry name" value="Rhodanese_C"/>
</dbReference>
<keyword evidence="1" id="KW-0819">tRNA processing</keyword>